<gene>
    <name evidence="3" type="ORF">KC222_21055</name>
</gene>
<dbReference type="GO" id="GO:0016757">
    <property type="term" value="F:glycosyltransferase activity"/>
    <property type="evidence" value="ECO:0007669"/>
    <property type="project" value="UniProtKB-KW"/>
</dbReference>
<protein>
    <submittedName>
        <fullName evidence="3">Glycosyltransferase</fullName>
        <ecNumber evidence="3">2.4.-.-</ecNumber>
    </submittedName>
</protein>
<dbReference type="InterPro" id="IPR001296">
    <property type="entry name" value="Glyco_trans_1"/>
</dbReference>
<evidence type="ECO:0000313" key="4">
    <source>
        <dbReference type="Proteomes" id="UP000686327"/>
    </source>
</evidence>
<evidence type="ECO:0000259" key="2">
    <source>
        <dbReference type="Pfam" id="PF00535"/>
    </source>
</evidence>
<organism evidence="3 4">
    <name type="scientific">Cedecea davisae</name>
    <dbReference type="NCBI Taxonomy" id="158484"/>
    <lineage>
        <taxon>Bacteria</taxon>
        <taxon>Pseudomonadati</taxon>
        <taxon>Pseudomonadota</taxon>
        <taxon>Gammaproteobacteria</taxon>
        <taxon>Enterobacterales</taxon>
        <taxon>Enterobacteriaceae</taxon>
        <taxon>Cedecea</taxon>
    </lineage>
</organism>
<feature type="domain" description="Glycosyltransferase 2-like" evidence="2">
    <location>
        <begin position="451"/>
        <end position="595"/>
    </location>
</feature>
<dbReference type="Pfam" id="PF00535">
    <property type="entry name" value="Glycos_transf_2"/>
    <property type="match status" value="1"/>
</dbReference>
<dbReference type="PANTHER" id="PTHR43685">
    <property type="entry name" value="GLYCOSYLTRANSFERASE"/>
    <property type="match status" value="1"/>
</dbReference>
<dbReference type="RefSeq" id="WP_216377194.1">
    <property type="nucleotide sequence ID" value="NZ_JAGRYT010000038.1"/>
</dbReference>
<sequence length="824" mass="93311">MTGLEMLQQVVAARHKTLALLLGINPLSAHTLETLRQASQSATIIGWDEKQAKEPPGIDAVCLEADANVLAAAEGWLKTTPVAHDIVLAHADEETFYLVAWRLKKAGYRCLCQSEEDGFYYFTHADEHSQHIVMTATADNFHFAEPLIELASGEGHRVSKISMQGLTTSRLQGWMRHCDTAWFEWGDGAIQAASTMPKYCRIVCRIHAYELFNNEFLNVNWHNVDEVIFVSQEMKHQFVTQLGNKLPPALLLTVLGNLTLHRPALSRHAKKRNPFYIACVARFTGKKNLFSLIPIMQMLSEKDDRYRLFIAGRVEDRCLYDSFLQCIEQLGLKKHIIIDGVIPASQMAAWYQDKSILLSVSYHESQGMGIFEAMLAGLKPVAFSAAGGLQEYLPPAFLFTHLHQALEQLLAVPEAPEVYARLAGEYLNQQHLGEQYLAQWAIEEEKHRFTLVIPCYNRENTIVPAVASALSQRYANYDVIVVDDGSSDESIARLRNVFDDPRLQIILKPHTNAPDTRNVGIQAAQGDYLVWLDSDDLLHPGTLAHYNAQLNRWPETDIISCGMETFGETERHHHRSAHCGAPGRFIEKMPYQNIVTNPGCCVRKDIYRKVGEYDTKFLRAHDYEFWSRAGGEGLILFTPRSNVHYRVHDNSLTGMRKRVDRVYEYRIFNQLINRYPRKILFPGHTRQTVENFIERSNALLLAACDLDALTVVIPAFGEDLANLDAIFRTLGEQQDKDFHLQVVSDHDLSFLHVPSLRLPVWDASMIKQHIDAAHPEKFCRIFAIDANATLSNQAISTLKSALIAGRAAPLDGLIPLEHWQHHDR</sequence>
<keyword evidence="4" id="KW-1185">Reference proteome</keyword>
<dbReference type="EMBL" id="JAGRYU010000035">
    <property type="protein sequence ID" value="MBU4684488.1"/>
    <property type="molecule type" value="Genomic_DNA"/>
</dbReference>
<evidence type="ECO:0000259" key="1">
    <source>
        <dbReference type="Pfam" id="PF00534"/>
    </source>
</evidence>
<dbReference type="Proteomes" id="UP000686327">
    <property type="component" value="Unassembled WGS sequence"/>
</dbReference>
<accession>A0ABS6DMN7</accession>
<evidence type="ECO:0000313" key="3">
    <source>
        <dbReference type="EMBL" id="MBU4684488.1"/>
    </source>
</evidence>
<proteinExistence type="predicted"/>
<dbReference type="InterPro" id="IPR001173">
    <property type="entry name" value="Glyco_trans_2-like"/>
</dbReference>
<dbReference type="Pfam" id="PF00534">
    <property type="entry name" value="Glycos_transf_1"/>
    <property type="match status" value="1"/>
</dbReference>
<keyword evidence="3" id="KW-0808">Transferase</keyword>
<name>A0ABS6DMN7_9ENTR</name>
<dbReference type="InterPro" id="IPR050834">
    <property type="entry name" value="Glycosyltransf_2"/>
</dbReference>
<feature type="domain" description="Glycosyl transferase family 1" evidence="1">
    <location>
        <begin position="268"/>
        <end position="412"/>
    </location>
</feature>
<dbReference type="CDD" id="cd03801">
    <property type="entry name" value="GT4_PimA-like"/>
    <property type="match status" value="1"/>
</dbReference>
<dbReference type="EC" id="2.4.-.-" evidence="3"/>
<reference evidence="4" key="1">
    <citation type="submission" date="2023-07" db="EMBL/GenBank/DDBJ databases">
        <title>Cedecea davisae an AmpC producer and its therapeutic implications.</title>
        <authorList>
            <person name="Notter J."/>
        </authorList>
    </citation>
    <scope>NUCLEOTIDE SEQUENCE [LARGE SCALE GENOMIC DNA]</scope>
    <source>
        <strain evidence="4">1</strain>
    </source>
</reference>
<keyword evidence="3" id="KW-0328">Glycosyltransferase</keyword>
<comment type="caution">
    <text evidence="3">The sequence shown here is derived from an EMBL/GenBank/DDBJ whole genome shotgun (WGS) entry which is preliminary data.</text>
</comment>
<dbReference type="PANTHER" id="PTHR43685:SF2">
    <property type="entry name" value="GLYCOSYLTRANSFERASE 2-LIKE DOMAIN-CONTAINING PROTEIN"/>
    <property type="match status" value="1"/>
</dbReference>